<dbReference type="STRING" id="550983.A4R26_31050"/>
<reference evidence="2" key="1">
    <citation type="submission" date="2016-04" db="EMBL/GenBank/DDBJ databases">
        <authorList>
            <person name="Chen L."/>
            <person name="Zhuang W."/>
            <person name="Wang G."/>
        </authorList>
    </citation>
    <scope>NUCLEOTIDE SEQUENCE [LARGE SCALE GENOMIC DNA]</scope>
    <source>
        <strain evidence="2">208</strain>
    </source>
</reference>
<evidence type="ECO:0000313" key="1">
    <source>
        <dbReference type="EMBL" id="OQP49053.1"/>
    </source>
</evidence>
<keyword evidence="2" id="KW-1185">Reference proteome</keyword>
<evidence type="ECO:0000313" key="2">
    <source>
        <dbReference type="Proteomes" id="UP000192276"/>
    </source>
</evidence>
<sequence length="61" mass="7460">MKPVNKYKETKLTHIPMLTVEDIDKHECFRDWPQEKKEKLIKFVYELSLALYHSYFNANEK</sequence>
<proteinExistence type="predicted"/>
<comment type="caution">
    <text evidence="1">The sequence shown here is derived from an EMBL/GenBank/DDBJ whole genome shotgun (WGS) entry which is preliminary data.</text>
</comment>
<name>A0A1V9ESB5_9BACT</name>
<dbReference type="Proteomes" id="UP000192276">
    <property type="component" value="Unassembled WGS sequence"/>
</dbReference>
<protein>
    <submittedName>
        <fullName evidence="1">Uncharacterized protein</fullName>
    </submittedName>
</protein>
<organism evidence="1 2">
    <name type="scientific">Niastella populi</name>
    <dbReference type="NCBI Taxonomy" id="550983"/>
    <lineage>
        <taxon>Bacteria</taxon>
        <taxon>Pseudomonadati</taxon>
        <taxon>Bacteroidota</taxon>
        <taxon>Chitinophagia</taxon>
        <taxon>Chitinophagales</taxon>
        <taxon>Chitinophagaceae</taxon>
        <taxon>Niastella</taxon>
    </lineage>
</organism>
<dbReference type="EMBL" id="LWBP01000230">
    <property type="protein sequence ID" value="OQP49053.1"/>
    <property type="molecule type" value="Genomic_DNA"/>
</dbReference>
<gene>
    <name evidence="1" type="ORF">A4R26_31050</name>
</gene>
<accession>A0A1V9ESB5</accession>
<dbReference type="AlphaFoldDB" id="A0A1V9ESB5"/>